<dbReference type="GO" id="GO:0000349">
    <property type="term" value="P:generation of catalytic spliceosome for first transesterification step"/>
    <property type="evidence" value="ECO:0007669"/>
    <property type="project" value="UniProtKB-UniRule"/>
</dbReference>
<evidence type="ECO:0000256" key="10">
    <source>
        <dbReference type="SAM" id="MobiDB-lite"/>
    </source>
</evidence>
<evidence type="ECO:0000256" key="2">
    <source>
        <dbReference type="ARBA" id="ARBA00022664"/>
    </source>
</evidence>
<feature type="compositionally biased region" description="Low complexity" evidence="10">
    <location>
        <begin position="248"/>
        <end position="284"/>
    </location>
</feature>
<sequence>MSERKVLGKYYPPDFDPSALVRKRGPKQTGPKIQPVRLMAPFSMKCTTCGEFIYKGRKFNARKETPPDFVYLGVQRFRFYIKCTRCSAEPRGQIIFATDPASQDYVMVRGATRNQEVWRAKTAGDAAGETDEQRLDRLEREEAEAAEEQERNAMQELEAETVDAKREMAVADALDEIRTRNARIERAVGADGLDALVGRGPADDADDERARQEREDEEAARKAFAFARAQQALEEPMDVNENDGGANGAESSGSSSSSALAPAPAAVKPAPAAAVPAKEPAAPSFKRQVKKKKDHGALLGIKKKPALV</sequence>
<keyword evidence="12" id="KW-1185">Reference proteome</keyword>
<organism evidence="11 12">
    <name type="scientific">Thyridium curvatum</name>
    <dbReference type="NCBI Taxonomy" id="1093900"/>
    <lineage>
        <taxon>Eukaryota</taxon>
        <taxon>Fungi</taxon>
        <taxon>Dikarya</taxon>
        <taxon>Ascomycota</taxon>
        <taxon>Pezizomycotina</taxon>
        <taxon>Sordariomycetes</taxon>
        <taxon>Sordariomycetidae</taxon>
        <taxon>Thyridiales</taxon>
        <taxon>Thyridiaceae</taxon>
        <taxon>Thyridium</taxon>
    </lineage>
</organism>
<keyword evidence="5 8" id="KW-0862">Zinc</keyword>
<dbReference type="AlphaFoldDB" id="A0A507AJL6"/>
<dbReference type="EMBL" id="SKBQ01000064">
    <property type="protein sequence ID" value="TPX09632.1"/>
    <property type="molecule type" value="Genomic_DNA"/>
</dbReference>
<feature type="binding site" evidence="8">
    <location>
        <position position="49"/>
    </location>
    <ligand>
        <name>Zn(2+)</name>
        <dbReference type="ChEBI" id="CHEBI:29105"/>
    </ligand>
</feature>
<accession>A0A507AJL6</accession>
<dbReference type="GO" id="GO:0046872">
    <property type="term" value="F:metal ion binding"/>
    <property type="evidence" value="ECO:0007669"/>
    <property type="project" value="UniProtKB-KW"/>
</dbReference>
<dbReference type="InterPro" id="IPR043701">
    <property type="entry name" value="Yju2"/>
</dbReference>
<evidence type="ECO:0000256" key="6">
    <source>
        <dbReference type="ARBA" id="ARBA00023187"/>
    </source>
</evidence>
<evidence type="ECO:0000256" key="8">
    <source>
        <dbReference type="HAMAP-Rule" id="MF_03226"/>
    </source>
</evidence>
<evidence type="ECO:0000256" key="1">
    <source>
        <dbReference type="ARBA" id="ARBA00004123"/>
    </source>
</evidence>
<dbReference type="GO" id="GO:0071006">
    <property type="term" value="C:U2-type catalytic step 1 spliceosome"/>
    <property type="evidence" value="ECO:0007669"/>
    <property type="project" value="UniProtKB-UniRule"/>
</dbReference>
<comment type="function">
    <text evidence="8">Part of the spliceosome which catalyzes two sequential transesterification reactions, first the excision of the non-coding intron from pre-mRNA and then the ligation of the coding exons to form the mature mRNA. Plays a role in stabilizing the structure of the spliceosome catalytic core and docking of the branch helix into the active site, producing 5'-exon and lariat intron-3'-intermediates.</text>
</comment>
<comment type="subcellular location">
    <subcellularLocation>
        <location evidence="1 8">Nucleus</location>
    </subcellularLocation>
</comment>
<feature type="binding site" evidence="8">
    <location>
        <position position="46"/>
    </location>
    <ligand>
        <name>Zn(2+)</name>
        <dbReference type="ChEBI" id="CHEBI:29105"/>
    </ligand>
</feature>
<keyword evidence="2" id="KW-0507">mRNA processing</keyword>
<dbReference type="Proteomes" id="UP000319257">
    <property type="component" value="Unassembled WGS sequence"/>
</dbReference>
<keyword evidence="9" id="KW-0175">Coiled coil</keyword>
<gene>
    <name evidence="11" type="ORF">E0L32_009105</name>
</gene>
<dbReference type="InterPro" id="IPR007590">
    <property type="entry name" value="Saf4/Yju2"/>
</dbReference>
<protein>
    <recommendedName>
        <fullName evidence="8">Splicing factor YJU2</fullName>
    </recommendedName>
</protein>
<evidence type="ECO:0000256" key="7">
    <source>
        <dbReference type="ARBA" id="ARBA00023242"/>
    </source>
</evidence>
<evidence type="ECO:0000256" key="3">
    <source>
        <dbReference type="ARBA" id="ARBA00022723"/>
    </source>
</evidence>
<evidence type="ECO:0000313" key="11">
    <source>
        <dbReference type="EMBL" id="TPX09632.1"/>
    </source>
</evidence>
<comment type="similarity">
    <text evidence="8">Belongs to the CWC16 family. YJU2 subfamily.</text>
</comment>
<dbReference type="InParanoid" id="A0A507AJL6"/>
<proteinExistence type="inferred from homology"/>
<dbReference type="PANTHER" id="PTHR12111">
    <property type="entry name" value="SPLICING FACTOR YJU2"/>
    <property type="match status" value="1"/>
</dbReference>
<dbReference type="HAMAP" id="MF_03226">
    <property type="entry name" value="YJU2"/>
    <property type="match status" value="1"/>
</dbReference>
<dbReference type="RefSeq" id="XP_030991343.1">
    <property type="nucleotide sequence ID" value="XM_031144034.1"/>
</dbReference>
<dbReference type="STRING" id="1093900.A0A507AJL6"/>
<dbReference type="OrthoDB" id="674963at2759"/>
<evidence type="ECO:0000256" key="5">
    <source>
        <dbReference type="ARBA" id="ARBA00022833"/>
    </source>
</evidence>
<dbReference type="GeneID" id="41976552"/>
<reference evidence="11 12" key="1">
    <citation type="submission" date="2019-06" db="EMBL/GenBank/DDBJ databases">
        <title>Draft genome sequence of the filamentous fungus Phialemoniopsis curvata isolated from diesel fuel.</title>
        <authorList>
            <person name="Varaljay V.A."/>
            <person name="Lyon W.J."/>
            <person name="Crouch A.L."/>
            <person name="Drake C.E."/>
            <person name="Hollomon J.M."/>
            <person name="Nadeau L.J."/>
            <person name="Nunn H.S."/>
            <person name="Stevenson B.S."/>
            <person name="Bojanowski C.L."/>
            <person name="Crookes-Goodson W.J."/>
        </authorList>
    </citation>
    <scope>NUCLEOTIDE SEQUENCE [LARGE SCALE GENOMIC DNA]</scope>
    <source>
        <strain evidence="11 12">D216</strain>
    </source>
</reference>
<keyword evidence="3 8" id="KW-0479">Metal-binding</keyword>
<evidence type="ECO:0000256" key="4">
    <source>
        <dbReference type="ARBA" id="ARBA00022728"/>
    </source>
</evidence>
<evidence type="ECO:0000313" key="12">
    <source>
        <dbReference type="Proteomes" id="UP000319257"/>
    </source>
</evidence>
<feature type="compositionally biased region" description="Low complexity" evidence="10">
    <location>
        <begin position="222"/>
        <end position="232"/>
    </location>
</feature>
<feature type="region of interest" description="Disordered" evidence="10">
    <location>
        <begin position="194"/>
        <end position="308"/>
    </location>
</feature>
<name>A0A507AJL6_9PEZI</name>
<comment type="caution">
    <text evidence="11">The sequence shown here is derived from an EMBL/GenBank/DDBJ whole genome shotgun (WGS) entry which is preliminary data.</text>
</comment>
<dbReference type="Pfam" id="PF04502">
    <property type="entry name" value="Saf4_Yju2"/>
    <property type="match status" value="1"/>
</dbReference>
<comment type="subunit">
    <text evidence="8">Component of the spliceosome. Present in the activated B complex, the catalytically activated B* complex which catalyzes the branching, the catalytic step 1 C complex catalyzing the exon ligation, and the postcatalytic P complex containing the ligated exons (mRNA) and the excised lariat intron.</text>
</comment>
<feature type="binding site" evidence="8">
    <location>
        <position position="83"/>
    </location>
    <ligand>
        <name>Zn(2+)</name>
        <dbReference type="ChEBI" id="CHEBI:29105"/>
    </ligand>
</feature>
<keyword evidence="6" id="KW-0508">mRNA splicing</keyword>
<keyword evidence="7 8" id="KW-0539">Nucleus</keyword>
<feature type="binding site" evidence="8">
    <location>
        <position position="86"/>
    </location>
    <ligand>
        <name>Zn(2+)</name>
        <dbReference type="ChEBI" id="CHEBI:29105"/>
    </ligand>
</feature>
<evidence type="ECO:0000256" key="9">
    <source>
        <dbReference type="SAM" id="Coils"/>
    </source>
</evidence>
<dbReference type="PANTHER" id="PTHR12111:SF1">
    <property type="entry name" value="SPLICING FACTOR YJU2"/>
    <property type="match status" value="1"/>
</dbReference>
<dbReference type="FunCoup" id="A0A507AJL6">
    <property type="interactions" value="668"/>
</dbReference>
<keyword evidence="4 8" id="KW-0747">Spliceosome</keyword>
<feature type="coiled-coil region" evidence="9">
    <location>
        <begin position="128"/>
        <end position="174"/>
    </location>
</feature>